<dbReference type="RefSeq" id="WP_037601658.1">
    <property type="nucleotide sequence ID" value="NZ_JJMS01000003.1"/>
</dbReference>
<accession>A0A074JJ35</accession>
<name>A0A074JJ35_STRSL</name>
<evidence type="ECO:0000256" key="2">
    <source>
        <dbReference type="SAM" id="Phobius"/>
    </source>
</evidence>
<keyword evidence="2" id="KW-0472">Membrane</keyword>
<evidence type="ECO:0000256" key="1">
    <source>
        <dbReference type="SAM" id="MobiDB-lite"/>
    </source>
</evidence>
<keyword evidence="2" id="KW-0812">Transmembrane</keyword>
<dbReference type="Proteomes" id="UP000027855">
    <property type="component" value="Unassembled WGS sequence"/>
</dbReference>
<protein>
    <submittedName>
        <fullName evidence="3">Uncharacterized protein</fullName>
    </submittedName>
</protein>
<feature type="region of interest" description="Disordered" evidence="1">
    <location>
        <begin position="33"/>
        <end position="57"/>
    </location>
</feature>
<keyword evidence="2" id="KW-1133">Transmembrane helix</keyword>
<evidence type="ECO:0000313" key="4">
    <source>
        <dbReference type="Proteomes" id="UP000027855"/>
    </source>
</evidence>
<comment type="caution">
    <text evidence="3">The sequence shown here is derived from an EMBL/GenBank/DDBJ whole genome shotgun (WGS) entry which is preliminary data.</text>
</comment>
<reference evidence="3 4" key="1">
    <citation type="submission" date="2014-04" db="EMBL/GenBank/DDBJ databases">
        <title>Variable characteristics of bacteriocin-producing Streptococcus salivarius strains isolated from Malaysian subjects.</title>
        <authorList>
            <person name="Philip K."/>
            <person name="Barbour A."/>
        </authorList>
    </citation>
    <scope>NUCLEOTIDE SEQUENCE [LARGE SCALE GENOMIC DNA]</scope>
    <source>
        <strain evidence="3 4">NU10</strain>
    </source>
</reference>
<dbReference type="AlphaFoldDB" id="A0A074JJ35"/>
<dbReference type="EMBL" id="JJMT01000011">
    <property type="protein sequence ID" value="KEO45397.1"/>
    <property type="molecule type" value="Genomic_DNA"/>
</dbReference>
<organism evidence="3 4">
    <name type="scientific">Streptococcus salivarius</name>
    <dbReference type="NCBI Taxonomy" id="1304"/>
    <lineage>
        <taxon>Bacteria</taxon>
        <taxon>Bacillati</taxon>
        <taxon>Bacillota</taxon>
        <taxon>Bacilli</taxon>
        <taxon>Lactobacillales</taxon>
        <taxon>Streptococcaceae</taxon>
        <taxon>Streptococcus</taxon>
    </lineage>
</organism>
<gene>
    <name evidence="3" type="ORF">DL07_01605</name>
</gene>
<evidence type="ECO:0000313" key="3">
    <source>
        <dbReference type="EMBL" id="KEO45397.1"/>
    </source>
</evidence>
<sequence>MKKDSKYIIILVVIFLALGVMFLVSALMKKNEPKKKETTPSTEQVIEDSSSEDIPKEDKYERWRKEALATLETQIPADDIDTQTVKNALKEMCSYVETVQNVTDVKPDYQNHLTITGTKMQYELVAKFMLGYKYSDAKTQVFKAKADNVRQFVLEVANPDGAKLYFCGNYVMGTTQIEVTSVHGVAEADHAEHGHD</sequence>
<feature type="transmembrane region" description="Helical" evidence="2">
    <location>
        <begin position="7"/>
        <end position="28"/>
    </location>
</feature>
<proteinExistence type="predicted"/>